<dbReference type="RefSeq" id="WP_144954538.1">
    <property type="nucleotide sequence ID" value="NZ_VMQU01000202.1"/>
</dbReference>
<proteinExistence type="predicted"/>
<evidence type="ECO:0000313" key="4">
    <source>
        <dbReference type="Proteomes" id="UP000320513"/>
    </source>
</evidence>
<evidence type="ECO:0000256" key="1">
    <source>
        <dbReference type="SAM" id="MobiDB-lite"/>
    </source>
</evidence>
<dbReference type="OrthoDB" id="4762032at2"/>
<keyword evidence="2" id="KW-0812">Transmembrane</keyword>
<accession>A0A557WX70</accession>
<keyword evidence="2" id="KW-1133">Transmembrane helix</keyword>
<dbReference type="AlphaFoldDB" id="A0A557WX70"/>
<evidence type="ECO:0008006" key="5">
    <source>
        <dbReference type="Google" id="ProtNLM"/>
    </source>
</evidence>
<organism evidence="3 4">
    <name type="scientific">Mycobacterium helveticum</name>
    <dbReference type="NCBI Taxonomy" id="2592811"/>
    <lineage>
        <taxon>Bacteria</taxon>
        <taxon>Bacillati</taxon>
        <taxon>Actinomycetota</taxon>
        <taxon>Actinomycetes</taxon>
        <taxon>Mycobacteriales</taxon>
        <taxon>Mycobacteriaceae</taxon>
        <taxon>Mycobacterium</taxon>
    </lineage>
</organism>
<reference evidence="3 4" key="1">
    <citation type="submission" date="2019-07" db="EMBL/GenBank/DDBJ databases">
        <title>New Mycobacterium species.</title>
        <authorList>
            <person name="Tortoli E."/>
            <person name="Ghielmetti G."/>
            <person name="Friedel U."/>
            <person name="Trovato A."/>
        </authorList>
    </citation>
    <scope>NUCLEOTIDE SEQUENCE [LARGE SCALE GENOMIC DNA]</scope>
    <source>
        <strain evidence="3 4">16-83</strain>
    </source>
</reference>
<gene>
    <name evidence="3" type="ORF">FPZ47_26165</name>
</gene>
<feature type="compositionally biased region" description="Basic and acidic residues" evidence="1">
    <location>
        <begin position="1"/>
        <end position="15"/>
    </location>
</feature>
<dbReference type="Proteomes" id="UP000320513">
    <property type="component" value="Unassembled WGS sequence"/>
</dbReference>
<keyword evidence="2" id="KW-0472">Membrane</keyword>
<comment type="caution">
    <text evidence="3">The sequence shown here is derived from an EMBL/GenBank/DDBJ whole genome shotgun (WGS) entry which is preliminary data.</text>
</comment>
<dbReference type="EMBL" id="VMQU01000202">
    <property type="protein sequence ID" value="TVS77837.1"/>
    <property type="molecule type" value="Genomic_DNA"/>
</dbReference>
<evidence type="ECO:0000313" key="3">
    <source>
        <dbReference type="EMBL" id="TVS77837.1"/>
    </source>
</evidence>
<name>A0A557WX70_9MYCO</name>
<evidence type="ECO:0000256" key="2">
    <source>
        <dbReference type="SAM" id="Phobius"/>
    </source>
</evidence>
<sequence>MEKAESDPARRRDAESGPPLTAETLADLQAGLLGDEDAARVRRRIRADPQAQGVLRALDRVRRDVAAAAADPASAPEPPPDVTARVSAALRAAGPPSGGSPGPAHSARPRIRPARVVAAFAGLGAALAGIGLGTAALLHAPTPTASTEVTAEHITVSAPPRAIPLSRPEILDLLHRNPDYGPLGDPQRRASCLTGLGYPASTRVLGARPVAINSRPGVLLVLPGDVPGNLAVFAVGPSCSAADTGLLADTQVPRA</sequence>
<feature type="transmembrane region" description="Helical" evidence="2">
    <location>
        <begin position="116"/>
        <end position="138"/>
    </location>
</feature>
<feature type="region of interest" description="Disordered" evidence="1">
    <location>
        <begin position="1"/>
        <end position="23"/>
    </location>
</feature>
<protein>
    <recommendedName>
        <fullName evidence="5">Anti-sigma-M factor RsmA</fullName>
    </recommendedName>
</protein>
<keyword evidence="4" id="KW-1185">Reference proteome</keyword>